<evidence type="ECO:0000313" key="2">
    <source>
        <dbReference type="Proteomes" id="UP000001022"/>
    </source>
</evidence>
<proteinExistence type="predicted"/>
<dbReference type="AlphaFoldDB" id="Q7VPL8"/>
<gene>
    <name evidence="1" type="ordered locus">HD_0044</name>
</gene>
<dbReference type="HOGENOM" id="CLU_3310562_0_0_6"/>
<protein>
    <submittedName>
        <fullName evidence="1">Uncharacterized protein</fullName>
    </submittedName>
</protein>
<dbReference type="KEGG" id="hdu:HD_0044"/>
<evidence type="ECO:0000313" key="1">
    <source>
        <dbReference type="EMBL" id="AAP95059.1"/>
    </source>
</evidence>
<name>Q7VPL8_HAEDU</name>
<organism evidence="1 2">
    <name type="scientific">Haemophilus ducreyi (strain 35000HP / ATCC 700724)</name>
    <dbReference type="NCBI Taxonomy" id="233412"/>
    <lineage>
        <taxon>Bacteria</taxon>
        <taxon>Pseudomonadati</taxon>
        <taxon>Pseudomonadota</taxon>
        <taxon>Gammaproteobacteria</taxon>
        <taxon>Pasteurellales</taxon>
        <taxon>Pasteurellaceae</taxon>
        <taxon>Haemophilus</taxon>
    </lineage>
</organism>
<keyword evidence="2" id="KW-1185">Reference proteome</keyword>
<sequence>MHSLSKLAPIKASLLTGKNCNKTYKIIQLHAVSVKMTFH</sequence>
<reference evidence="2" key="1">
    <citation type="submission" date="2003-06" db="EMBL/GenBank/DDBJ databases">
        <title>The complete genome sequence of Haemophilus ducreyi.</title>
        <authorList>
            <person name="Munson R.S. Jr."/>
            <person name="Ray W.C."/>
            <person name="Mahairas G."/>
            <person name="Sabo P."/>
            <person name="Mungur R."/>
            <person name="Johnson L."/>
            <person name="Nguyen D."/>
            <person name="Wang J."/>
            <person name="Forst C."/>
            <person name="Hood L."/>
        </authorList>
    </citation>
    <scope>NUCLEOTIDE SEQUENCE [LARGE SCALE GENOMIC DNA]</scope>
    <source>
        <strain evidence="2">35000HP / ATCC 700724</strain>
    </source>
</reference>
<accession>Q7VPL8</accession>
<dbReference type="Proteomes" id="UP000001022">
    <property type="component" value="Chromosome"/>
</dbReference>
<dbReference type="EMBL" id="AE017143">
    <property type="protein sequence ID" value="AAP95059.1"/>
    <property type="molecule type" value="Genomic_DNA"/>
</dbReference>